<dbReference type="GeneID" id="89922508"/>
<dbReference type="RefSeq" id="XP_064662749.1">
    <property type="nucleotide sequence ID" value="XM_064798422.1"/>
</dbReference>
<keyword evidence="4" id="KW-1185">Reference proteome</keyword>
<organism evidence="3 4">
    <name type="scientific">Saxophila tyrrhenica</name>
    <dbReference type="NCBI Taxonomy" id="1690608"/>
    <lineage>
        <taxon>Eukaryota</taxon>
        <taxon>Fungi</taxon>
        <taxon>Dikarya</taxon>
        <taxon>Ascomycota</taxon>
        <taxon>Pezizomycotina</taxon>
        <taxon>Dothideomycetes</taxon>
        <taxon>Dothideomycetidae</taxon>
        <taxon>Mycosphaerellales</taxon>
        <taxon>Extremaceae</taxon>
        <taxon>Saxophila</taxon>
    </lineage>
</organism>
<sequence>MSGVVKQAQTTISQNLGGLGQKIAPDGAKFSLDDVPDQSGKVAVITGGSEGIGYGATWTLLSKNISKVFILSVNEDTVKSCKQTIQEDMDEDMVNRTVWIRCDLSDWKRVTEAASEIRKQTDRIDILINNSARGIMTYQLTDMGIDRHMAVNHFGHVILTSHLLPLLKQTASQGHKVRISNQASNAHEMAPKDTAFASVDELNQDLGPMPQYGRAKLANILYSRYLARHLTSSHPNILINATHPGVVETKMSKQDIHEPYPKAGYAMSEGLAPFKKDQFEGCVSTMYAATSTEKSGEYVCPPADAETGSPLAQDEGLQEQLMKLTREVVTEKTRSESVEKGCPMTDY</sequence>
<evidence type="ECO:0000313" key="4">
    <source>
        <dbReference type="Proteomes" id="UP001337655"/>
    </source>
</evidence>
<dbReference type="Proteomes" id="UP001337655">
    <property type="component" value="Unassembled WGS sequence"/>
</dbReference>
<dbReference type="PANTHER" id="PTHR24320:SF33">
    <property type="entry name" value="OXIDOREDUCTASE BLI-4, MITOCHONDRIAL-RELATED"/>
    <property type="match status" value="1"/>
</dbReference>
<reference evidence="3 4" key="1">
    <citation type="submission" date="2023-08" db="EMBL/GenBank/DDBJ databases">
        <title>Black Yeasts Isolated from many extreme environments.</title>
        <authorList>
            <person name="Coleine C."/>
            <person name="Stajich J.E."/>
            <person name="Selbmann L."/>
        </authorList>
    </citation>
    <scope>NUCLEOTIDE SEQUENCE [LARGE SCALE GENOMIC DNA]</scope>
    <source>
        <strain evidence="3 4">CCFEE 5935</strain>
    </source>
</reference>
<evidence type="ECO:0000313" key="3">
    <source>
        <dbReference type="EMBL" id="KAK5174080.1"/>
    </source>
</evidence>
<dbReference type="EMBL" id="JAVRRT010000002">
    <property type="protein sequence ID" value="KAK5174080.1"/>
    <property type="molecule type" value="Genomic_DNA"/>
</dbReference>
<keyword evidence="2" id="KW-0560">Oxidoreductase</keyword>
<dbReference type="AlphaFoldDB" id="A0AAV9PKA6"/>
<dbReference type="InterPro" id="IPR036291">
    <property type="entry name" value="NAD(P)-bd_dom_sf"/>
</dbReference>
<dbReference type="PANTHER" id="PTHR24320">
    <property type="entry name" value="RETINOL DEHYDROGENASE"/>
    <property type="match status" value="1"/>
</dbReference>
<dbReference type="PRINTS" id="PR00081">
    <property type="entry name" value="GDHRDH"/>
</dbReference>
<dbReference type="Gene3D" id="3.40.50.720">
    <property type="entry name" value="NAD(P)-binding Rossmann-like Domain"/>
    <property type="match status" value="1"/>
</dbReference>
<accession>A0AAV9PKA6</accession>
<comment type="caution">
    <text evidence="3">The sequence shown here is derived from an EMBL/GenBank/DDBJ whole genome shotgun (WGS) entry which is preliminary data.</text>
</comment>
<protein>
    <recommendedName>
        <fullName evidence="5">Retinol dehydrogenase 12</fullName>
    </recommendedName>
</protein>
<name>A0AAV9PKA6_9PEZI</name>
<dbReference type="Pfam" id="PF00106">
    <property type="entry name" value="adh_short"/>
    <property type="match status" value="1"/>
</dbReference>
<gene>
    <name evidence="3" type="ORF">LTR77_001160</name>
</gene>
<evidence type="ECO:0000256" key="1">
    <source>
        <dbReference type="ARBA" id="ARBA00006484"/>
    </source>
</evidence>
<dbReference type="SUPFAM" id="SSF51735">
    <property type="entry name" value="NAD(P)-binding Rossmann-fold domains"/>
    <property type="match status" value="1"/>
</dbReference>
<evidence type="ECO:0008006" key="5">
    <source>
        <dbReference type="Google" id="ProtNLM"/>
    </source>
</evidence>
<evidence type="ECO:0000256" key="2">
    <source>
        <dbReference type="ARBA" id="ARBA00023002"/>
    </source>
</evidence>
<comment type="similarity">
    <text evidence="1">Belongs to the short-chain dehydrogenases/reductases (SDR) family.</text>
</comment>
<dbReference type="InterPro" id="IPR002347">
    <property type="entry name" value="SDR_fam"/>
</dbReference>
<dbReference type="GO" id="GO:0016491">
    <property type="term" value="F:oxidoreductase activity"/>
    <property type="evidence" value="ECO:0007669"/>
    <property type="project" value="UniProtKB-KW"/>
</dbReference>
<proteinExistence type="inferred from homology"/>